<organism evidence="3 4">
    <name type="scientific">Gillisia hiemivivida</name>
    <dbReference type="NCBI Taxonomy" id="291190"/>
    <lineage>
        <taxon>Bacteria</taxon>
        <taxon>Pseudomonadati</taxon>
        <taxon>Bacteroidota</taxon>
        <taxon>Flavobacteriia</taxon>
        <taxon>Flavobacteriales</taxon>
        <taxon>Flavobacteriaceae</taxon>
        <taxon>Gillisia</taxon>
    </lineage>
</organism>
<dbReference type="InterPro" id="IPR025665">
    <property type="entry name" value="Beta-barrel_OMP_2"/>
</dbReference>
<sequence length="198" mass="21778">MKKLIVLTLMLIGGTAMAQATYGLKGGLNYGATGEYENYSQVIEDASTVVEGKEKTGYHLGGFAKFEFLGIFLQPELVYTRLNTEYDEFDYNIDKIDAPILVGINVLGPLNIKAGPSFQYILKNELDNSNIKISDVENEISVGYQIGVGVALGNLGFDARYEGAFEENNAYGEAALDQNFKIDSRPSQWILSVSYTLN</sequence>
<reference evidence="3 4" key="1">
    <citation type="submission" date="2019-08" db="EMBL/GenBank/DDBJ databases">
        <title>Genome sequence of Gillisia hiemivivida IC154 (type strain).</title>
        <authorList>
            <person name="Bowman J.P."/>
        </authorList>
    </citation>
    <scope>NUCLEOTIDE SEQUENCE [LARGE SCALE GENOMIC DNA]</scope>
    <source>
        <strain evidence="3 4">IC154</strain>
    </source>
</reference>
<accession>A0A5C6ZRU4</accession>
<dbReference type="RefSeq" id="WP_146934811.1">
    <property type="nucleotide sequence ID" value="NZ_CBCSHZ010000037.1"/>
</dbReference>
<gene>
    <name evidence="3" type="ORF">ES724_15870</name>
</gene>
<protein>
    <submittedName>
        <fullName evidence="3">PorT family protein</fullName>
    </submittedName>
</protein>
<dbReference type="Pfam" id="PF13568">
    <property type="entry name" value="OMP_b-brl_2"/>
    <property type="match status" value="1"/>
</dbReference>
<comment type="caution">
    <text evidence="3">The sequence shown here is derived from an EMBL/GenBank/DDBJ whole genome shotgun (WGS) entry which is preliminary data.</text>
</comment>
<dbReference type="InterPro" id="IPR011250">
    <property type="entry name" value="OMP/PagP_B-barrel"/>
</dbReference>
<dbReference type="AlphaFoldDB" id="A0A5C6ZRU4"/>
<feature type="signal peptide" evidence="1">
    <location>
        <begin position="1"/>
        <end position="18"/>
    </location>
</feature>
<evidence type="ECO:0000256" key="1">
    <source>
        <dbReference type="SAM" id="SignalP"/>
    </source>
</evidence>
<feature type="domain" description="Outer membrane protein beta-barrel" evidence="2">
    <location>
        <begin position="20"/>
        <end position="164"/>
    </location>
</feature>
<evidence type="ECO:0000313" key="4">
    <source>
        <dbReference type="Proteomes" id="UP000321367"/>
    </source>
</evidence>
<dbReference type="OrthoDB" id="1431594at2"/>
<keyword evidence="1" id="KW-0732">Signal</keyword>
<keyword evidence="4" id="KW-1185">Reference proteome</keyword>
<dbReference type="SUPFAM" id="SSF56925">
    <property type="entry name" value="OMPA-like"/>
    <property type="match status" value="1"/>
</dbReference>
<feature type="chain" id="PRO_5022725740" evidence="1">
    <location>
        <begin position="19"/>
        <end position="198"/>
    </location>
</feature>
<evidence type="ECO:0000259" key="2">
    <source>
        <dbReference type="Pfam" id="PF13568"/>
    </source>
</evidence>
<proteinExistence type="predicted"/>
<dbReference type="Proteomes" id="UP000321367">
    <property type="component" value="Unassembled WGS sequence"/>
</dbReference>
<evidence type="ECO:0000313" key="3">
    <source>
        <dbReference type="EMBL" id="TXD91807.1"/>
    </source>
</evidence>
<dbReference type="EMBL" id="VORY01000033">
    <property type="protein sequence ID" value="TXD91807.1"/>
    <property type="molecule type" value="Genomic_DNA"/>
</dbReference>
<name>A0A5C6ZRU4_9FLAO</name>